<accession>A0A285B084</accession>
<gene>
    <name evidence="1" type="ORF">KOSB73_220407</name>
</gene>
<evidence type="ECO:0008006" key="3">
    <source>
        <dbReference type="Google" id="ProtNLM"/>
    </source>
</evidence>
<sequence>MTERVKKASDNRLSFMCPGCCSRHVVQVGNGEGPRWGWNGSVDKPTLTPSVLVTGFTPSDDPEQFDDATKDKPFTCHSFVTDGQIQYLNDCTHSMAGMTVPLPEL</sequence>
<dbReference type="Pfam" id="PF20137">
    <property type="entry name" value="BubE"/>
    <property type="match status" value="1"/>
</dbReference>
<evidence type="ECO:0000313" key="2">
    <source>
        <dbReference type="Proteomes" id="UP000220639"/>
    </source>
</evidence>
<dbReference type="EMBL" id="FZTC01000015">
    <property type="protein sequence ID" value="SNU34288.1"/>
    <property type="molecule type" value="Genomic_DNA"/>
</dbReference>
<organism evidence="1 2">
    <name type="scientific">Klebsiella grimontii</name>
    <dbReference type="NCBI Taxonomy" id="2058152"/>
    <lineage>
        <taxon>Bacteria</taxon>
        <taxon>Pseudomonadati</taxon>
        <taxon>Pseudomonadota</taxon>
        <taxon>Gammaproteobacteria</taxon>
        <taxon>Enterobacterales</taxon>
        <taxon>Enterobacteriaceae</taxon>
        <taxon>Klebsiella/Raoultella group</taxon>
        <taxon>Klebsiella</taxon>
    </lineage>
</organism>
<protein>
    <recommendedName>
        <fullName evidence="3">Ammonia monooxygenase</fullName>
    </recommendedName>
</protein>
<dbReference type="Proteomes" id="UP000220639">
    <property type="component" value="Unassembled WGS sequence"/>
</dbReference>
<dbReference type="RefSeq" id="WP_098140454.1">
    <property type="nucleotide sequence ID" value="NZ_CABGXA010000020.1"/>
</dbReference>
<proteinExistence type="predicted"/>
<dbReference type="AlphaFoldDB" id="A0A285B084"/>
<name>A0A285B084_9ENTR</name>
<dbReference type="InterPro" id="IPR045384">
    <property type="entry name" value="DUF6527"/>
</dbReference>
<reference evidence="2" key="1">
    <citation type="submission" date="2017-08" db="EMBL/GenBank/DDBJ databases">
        <authorList>
            <person name="Brisse S."/>
        </authorList>
    </citation>
    <scope>NUCLEOTIDE SEQUENCE [LARGE SCALE GENOMIC DNA]</scope>
    <source>
        <strain evidence="2">06D021</strain>
    </source>
</reference>
<evidence type="ECO:0000313" key="1">
    <source>
        <dbReference type="EMBL" id="SNU34288.1"/>
    </source>
</evidence>